<keyword evidence="1" id="KW-0812">Transmembrane</keyword>
<feature type="transmembrane region" description="Helical" evidence="1">
    <location>
        <begin position="122"/>
        <end position="141"/>
    </location>
</feature>
<feature type="transmembrane region" description="Helical" evidence="1">
    <location>
        <begin position="172"/>
        <end position="190"/>
    </location>
</feature>
<evidence type="ECO:0008006" key="4">
    <source>
        <dbReference type="Google" id="ProtNLM"/>
    </source>
</evidence>
<feature type="transmembrane region" description="Helical" evidence="1">
    <location>
        <begin position="313"/>
        <end position="330"/>
    </location>
</feature>
<evidence type="ECO:0000313" key="3">
    <source>
        <dbReference type="Proteomes" id="UP000192674"/>
    </source>
</evidence>
<name>A0A1W2FYQ0_KIBAR</name>
<proteinExistence type="predicted"/>
<reference evidence="2 3" key="1">
    <citation type="submission" date="2017-04" db="EMBL/GenBank/DDBJ databases">
        <authorList>
            <person name="Afonso C.L."/>
            <person name="Miller P.J."/>
            <person name="Scott M.A."/>
            <person name="Spackman E."/>
            <person name="Goraichik I."/>
            <person name="Dimitrov K.M."/>
            <person name="Suarez D.L."/>
            <person name="Swayne D.E."/>
        </authorList>
    </citation>
    <scope>NUCLEOTIDE SEQUENCE [LARGE SCALE GENOMIC DNA]</scope>
    <source>
        <strain evidence="2 3">DSM 43828</strain>
    </source>
</reference>
<feature type="transmembrane region" description="Helical" evidence="1">
    <location>
        <begin position="244"/>
        <end position="261"/>
    </location>
</feature>
<sequence length="579" mass="62555">MQPGGRGKCLFNVLQKSPTIRRVTARLTARDAVVIGIYVLAAVLLYSRMWTDLRHGYLYNSMQDQNMFEWFFAVAAASPGDALFTTLQNYPFGVNMMANTSVLGLGIPLAPITWLFGTTVTWTLALTASVAANAAGWYWVLSRHIVDSRTAAAVGGAFCAFAPPMITHATAHPNFTALFVLPFIVSRVILLARGENMVRHGVILGLLVAYQIFLGEEPLLIAATALVIYALARPSIVSMHLVKGVGIAALVTLPLVAYPLWHQFFGPQSYDGLGHGPAGNDLATVTAFGSYSLAGDPEQAGKIAINPTEENAFFGWPLVILVVVLAIWLWRVAAARALVITAVAMVVLSLGWELTVNGEKTGIPLPWVIVSELPLYDSMLGPRLAMACAPVIGILLAMACHRILTLAAHATHIPLRLLWFGALAAILLPIAPTPLPIIERADTPAYFTEGMWRAHAGPDKSVMTVPPASAGHSLPLYWQAESGMGFALAEGYFVGPDRDGLGHYGAVQRPTSRLLDQIAQGYDRPIGPSERAQAQIDLRYWRAGVIVLGPHERQRELRQACDALFGNGTYVGGVWTWPV</sequence>
<feature type="transmembrane region" description="Helical" evidence="1">
    <location>
        <begin position="27"/>
        <end position="47"/>
    </location>
</feature>
<keyword evidence="3" id="KW-1185">Reference proteome</keyword>
<dbReference type="EMBL" id="FWXV01000017">
    <property type="protein sequence ID" value="SMD26852.1"/>
    <property type="molecule type" value="Genomic_DNA"/>
</dbReference>
<feature type="transmembrane region" description="Helical" evidence="1">
    <location>
        <begin position="67"/>
        <end position="84"/>
    </location>
</feature>
<keyword evidence="1" id="KW-0472">Membrane</keyword>
<keyword evidence="1" id="KW-1133">Transmembrane helix</keyword>
<accession>A0A1W2FYQ0</accession>
<gene>
    <name evidence="2" type="ORF">SAMN05661093_10439</name>
</gene>
<feature type="transmembrane region" description="Helical" evidence="1">
    <location>
        <begin position="417"/>
        <end position="435"/>
    </location>
</feature>
<organism evidence="2 3">
    <name type="scientific">Kibdelosporangium aridum</name>
    <dbReference type="NCBI Taxonomy" id="2030"/>
    <lineage>
        <taxon>Bacteria</taxon>
        <taxon>Bacillati</taxon>
        <taxon>Actinomycetota</taxon>
        <taxon>Actinomycetes</taxon>
        <taxon>Pseudonocardiales</taxon>
        <taxon>Pseudonocardiaceae</taxon>
        <taxon>Kibdelosporangium</taxon>
    </lineage>
</organism>
<feature type="transmembrane region" description="Helical" evidence="1">
    <location>
        <begin position="337"/>
        <end position="355"/>
    </location>
</feature>
<evidence type="ECO:0000313" key="2">
    <source>
        <dbReference type="EMBL" id="SMD26852.1"/>
    </source>
</evidence>
<evidence type="ECO:0000256" key="1">
    <source>
        <dbReference type="SAM" id="Phobius"/>
    </source>
</evidence>
<dbReference type="Proteomes" id="UP000192674">
    <property type="component" value="Unassembled WGS sequence"/>
</dbReference>
<dbReference type="AlphaFoldDB" id="A0A1W2FYQ0"/>
<protein>
    <recommendedName>
        <fullName evidence="4">Glycosyl transferase</fullName>
    </recommendedName>
</protein>
<feature type="transmembrane region" description="Helical" evidence="1">
    <location>
        <begin position="384"/>
        <end position="405"/>
    </location>
</feature>
<feature type="transmembrane region" description="Helical" evidence="1">
    <location>
        <begin position="96"/>
        <end position="116"/>
    </location>
</feature>